<dbReference type="EMBL" id="JADZGI010000002">
    <property type="protein sequence ID" value="MBH0114035.1"/>
    <property type="molecule type" value="Genomic_DNA"/>
</dbReference>
<keyword evidence="1 4" id="KW-0812">Transmembrane</keyword>
<evidence type="ECO:0000256" key="1">
    <source>
        <dbReference type="ARBA" id="ARBA00022692"/>
    </source>
</evidence>
<keyword evidence="7" id="KW-1185">Reference proteome</keyword>
<feature type="transmembrane region" description="Helical" evidence="4">
    <location>
        <begin position="64"/>
        <end position="81"/>
    </location>
</feature>
<dbReference type="PROSITE" id="PS50850">
    <property type="entry name" value="MFS"/>
    <property type="match status" value="1"/>
</dbReference>
<dbReference type="InterPro" id="IPR020846">
    <property type="entry name" value="MFS_dom"/>
</dbReference>
<evidence type="ECO:0000256" key="2">
    <source>
        <dbReference type="ARBA" id="ARBA00022989"/>
    </source>
</evidence>
<dbReference type="InterPro" id="IPR036259">
    <property type="entry name" value="MFS_trans_sf"/>
</dbReference>
<dbReference type="Gene3D" id="1.20.1250.20">
    <property type="entry name" value="MFS general substrate transporter like domains"/>
    <property type="match status" value="1"/>
</dbReference>
<feature type="transmembrane region" description="Helical" evidence="4">
    <location>
        <begin position="363"/>
        <end position="382"/>
    </location>
</feature>
<evidence type="ECO:0000256" key="3">
    <source>
        <dbReference type="ARBA" id="ARBA00023136"/>
    </source>
</evidence>
<feature type="transmembrane region" description="Helical" evidence="4">
    <location>
        <begin position="121"/>
        <end position="142"/>
    </location>
</feature>
<comment type="caution">
    <text evidence="6">The sequence shown here is derived from an EMBL/GenBank/DDBJ whole genome shotgun (WGS) entry which is preliminary data.</text>
</comment>
<dbReference type="InterPro" id="IPR011701">
    <property type="entry name" value="MFS"/>
</dbReference>
<dbReference type="GO" id="GO:0022857">
    <property type="term" value="F:transmembrane transporter activity"/>
    <property type="evidence" value="ECO:0007669"/>
    <property type="project" value="InterPro"/>
</dbReference>
<feature type="transmembrane region" description="Helical" evidence="4">
    <location>
        <begin position="87"/>
        <end position="109"/>
    </location>
</feature>
<dbReference type="InterPro" id="IPR050327">
    <property type="entry name" value="Proton-linked_MCT"/>
</dbReference>
<dbReference type="Pfam" id="PF07690">
    <property type="entry name" value="MFS_1"/>
    <property type="match status" value="1"/>
</dbReference>
<dbReference type="PANTHER" id="PTHR11360:SF284">
    <property type="entry name" value="EG:103B4.3 PROTEIN-RELATED"/>
    <property type="match status" value="1"/>
</dbReference>
<evidence type="ECO:0000313" key="6">
    <source>
        <dbReference type="EMBL" id="MBH0114035.1"/>
    </source>
</evidence>
<feature type="transmembrane region" description="Helical" evidence="4">
    <location>
        <begin position="295"/>
        <end position="320"/>
    </location>
</feature>
<protein>
    <submittedName>
        <fullName evidence="6">MFS transporter</fullName>
    </submittedName>
</protein>
<reference evidence="6" key="1">
    <citation type="submission" date="2020-11" db="EMBL/GenBank/DDBJ databases">
        <title>Novosphingobium aureum sp. nov., a marine bacterium isolated from sediment of a salt flat.</title>
        <authorList>
            <person name="Yoo Y."/>
            <person name="Kim J.-J."/>
        </authorList>
    </citation>
    <scope>NUCLEOTIDE SEQUENCE</scope>
    <source>
        <strain evidence="6">YJ-S2-02</strain>
    </source>
</reference>
<dbReference type="Proteomes" id="UP000617634">
    <property type="component" value="Unassembled WGS sequence"/>
</dbReference>
<feature type="transmembrane region" description="Helical" evidence="4">
    <location>
        <begin position="154"/>
        <end position="174"/>
    </location>
</feature>
<feature type="transmembrane region" description="Helical" evidence="4">
    <location>
        <begin position="268"/>
        <end position="289"/>
    </location>
</feature>
<accession>A0A931HDF6</accession>
<dbReference type="SUPFAM" id="SSF103473">
    <property type="entry name" value="MFS general substrate transporter"/>
    <property type="match status" value="1"/>
</dbReference>
<gene>
    <name evidence="6" type="ORF">I5E68_13895</name>
</gene>
<name>A0A931HDF6_9SPHN</name>
<organism evidence="6 7">
    <name type="scientific">Novosphingobium aureum</name>
    <dbReference type="NCBI Taxonomy" id="2792964"/>
    <lineage>
        <taxon>Bacteria</taxon>
        <taxon>Pseudomonadati</taxon>
        <taxon>Pseudomonadota</taxon>
        <taxon>Alphaproteobacteria</taxon>
        <taxon>Sphingomonadales</taxon>
        <taxon>Sphingomonadaceae</taxon>
        <taxon>Novosphingobium</taxon>
    </lineage>
</organism>
<feature type="transmembrane region" description="Helical" evidence="4">
    <location>
        <begin position="34"/>
        <end position="52"/>
    </location>
</feature>
<feature type="transmembrane region" description="Helical" evidence="4">
    <location>
        <begin position="235"/>
        <end position="256"/>
    </location>
</feature>
<feature type="transmembrane region" description="Helical" evidence="4">
    <location>
        <begin position="208"/>
        <end position="229"/>
    </location>
</feature>
<proteinExistence type="predicted"/>
<evidence type="ECO:0000259" key="5">
    <source>
        <dbReference type="PROSITE" id="PS50850"/>
    </source>
</evidence>
<feature type="domain" description="Major facilitator superfamily (MFS) profile" evidence="5">
    <location>
        <begin position="207"/>
        <end position="404"/>
    </location>
</feature>
<keyword evidence="3 4" id="KW-0472">Membrane</keyword>
<sequence length="404" mass="43098">MLGTACGASPIPFNVFSLVIGPIHEEFGWDYTQISAATLFWGIPAALLAPFYGSLCDRHGVRKVGIASLAAFILVFSSFYFTPNWIVGWYLFWLALGAVAIGSTPVIWSRAVAMWFDKHRGLALGITLLGTSATAMVVPHFVNFAIGIGGWRLAFPAATLFALFLAMPFIVAWYREPRPEERPATISAGADGMVSGISLKQAMRGRQFWLLLVSTLLISVAYGGAHVQMVEIVKLHGFTTGDAATVMSVVALGILVGRLGIGYLFDRFWAPGVAFPAMLLPALACFVLMGTGSSFAFVALGGFLIGVAAGTESDIVAFMTARYFGLRHYGKIYGSLYAPFGIGSSISPMLYGAVRDATGTYDIMLGVAIGLFGVGGALLLGLGRYPDFNRVQIEDLAPAEISQV</sequence>
<dbReference type="PANTHER" id="PTHR11360">
    <property type="entry name" value="MONOCARBOXYLATE TRANSPORTER"/>
    <property type="match status" value="1"/>
</dbReference>
<evidence type="ECO:0000313" key="7">
    <source>
        <dbReference type="Proteomes" id="UP000617634"/>
    </source>
</evidence>
<feature type="transmembrane region" description="Helical" evidence="4">
    <location>
        <begin position="332"/>
        <end position="351"/>
    </location>
</feature>
<dbReference type="AlphaFoldDB" id="A0A931HDF6"/>
<evidence type="ECO:0000256" key="4">
    <source>
        <dbReference type="SAM" id="Phobius"/>
    </source>
</evidence>
<keyword evidence="2 4" id="KW-1133">Transmembrane helix</keyword>